<dbReference type="AlphaFoldDB" id="A0A395NKY0"/>
<dbReference type="Pfam" id="PF20684">
    <property type="entry name" value="Fung_rhodopsin"/>
    <property type="match status" value="1"/>
</dbReference>
<name>A0A395NKY0_TRIAR</name>
<dbReference type="InterPro" id="IPR010730">
    <property type="entry name" value="HET"/>
</dbReference>
<gene>
    <name evidence="4" type="ORF">TARUN_5646</name>
</gene>
<dbReference type="STRING" id="490622.A0A395NKY0"/>
<evidence type="ECO:0000313" key="4">
    <source>
        <dbReference type="EMBL" id="RFU76561.1"/>
    </source>
</evidence>
<keyword evidence="5" id="KW-1185">Reference proteome</keyword>
<feature type="domain" description="Rhodopsin" evidence="3">
    <location>
        <begin position="61"/>
        <end position="198"/>
    </location>
</feature>
<dbReference type="InterPro" id="IPR049326">
    <property type="entry name" value="Rhodopsin_dom_fungi"/>
</dbReference>
<evidence type="ECO:0000256" key="1">
    <source>
        <dbReference type="SAM" id="Phobius"/>
    </source>
</evidence>
<feature type="transmembrane region" description="Helical" evidence="1">
    <location>
        <begin position="22"/>
        <end position="42"/>
    </location>
</feature>
<keyword evidence="1" id="KW-0472">Membrane</keyword>
<feature type="transmembrane region" description="Helical" evidence="1">
    <location>
        <begin position="133"/>
        <end position="155"/>
    </location>
</feature>
<accession>A0A395NKY0</accession>
<organism evidence="4 5">
    <name type="scientific">Trichoderma arundinaceum</name>
    <dbReference type="NCBI Taxonomy" id="490622"/>
    <lineage>
        <taxon>Eukaryota</taxon>
        <taxon>Fungi</taxon>
        <taxon>Dikarya</taxon>
        <taxon>Ascomycota</taxon>
        <taxon>Pezizomycotina</taxon>
        <taxon>Sordariomycetes</taxon>
        <taxon>Hypocreomycetidae</taxon>
        <taxon>Hypocreales</taxon>
        <taxon>Hypocreaceae</taxon>
        <taxon>Trichoderma</taxon>
    </lineage>
</organism>
<dbReference type="EMBL" id="PXOA01000337">
    <property type="protein sequence ID" value="RFU76561.1"/>
    <property type="molecule type" value="Genomic_DNA"/>
</dbReference>
<evidence type="ECO:0000259" key="2">
    <source>
        <dbReference type="Pfam" id="PF06985"/>
    </source>
</evidence>
<feature type="domain" description="Heterokaryon incompatibility" evidence="2">
    <location>
        <begin position="480"/>
        <end position="625"/>
    </location>
</feature>
<dbReference type="Proteomes" id="UP000266272">
    <property type="component" value="Unassembled WGS sequence"/>
</dbReference>
<protein>
    <submittedName>
        <fullName evidence="4">Het-domain-containing</fullName>
    </submittedName>
</protein>
<feature type="transmembrane region" description="Helical" evidence="1">
    <location>
        <begin position="96"/>
        <end position="121"/>
    </location>
</feature>
<sequence>MAFLGPPPPGIDLHESKAADLIGAWSSTWGLAVLSVILRILCRRLARIRIWLDDWLIIASLILTSVFQCVPIYALWQQFDPVHPTDPSTFSCGVNIHKLFIGKTVSHIVTDVFILLFPLPYIWSLNLRMSQKIATACIFLVGIFVMIVSIVRFIFVLELDLESQDVTWDQCTEMMWTGVEVYVGTVCACLPSLKPLLNLILHGTVHPRSQASNESEAQIILEIAEATKRRCRHPSDANTSSSYIFASMRGAMDPHMFERLSESEAGSRLESARDIEMEDIGNNLKDSPLILTFGNYYSDKGWYELIEENYYATGEAYVFNIAYSEALSLADQGCQLFQWLVALRRDDTHSESYLRAYFAHNSREQMVLDWVDELDDHIDGGTLDRKLIICAEESELAAKEVTYRPPNLSPSSNETIATIKSWLQECFTSHGECQQFQGSNSTFSEASVLGPRRLLHLSGDASHPQVRLHQNSSSSSLLQYAALSYCWGGEQAVKLKDSLVQSWMKDMPYDGFPQTIKDAVRATMDLGLQYLWIDALCIIQDSDQDKAEQISRMAEIYEQAYVTISAARAVAAAEGFLHSRYIPGERGFRIPFTCEDGQPSAVIVWHGREPDAWEPIDKRSWCLQESILSPRVLEYGTHNIRWHCARSRADESQLQCDGWAGRSETFAQLNMSHPLTSSVDWIGLLADDKIVQVWQTLVSHYTRRGLGWYQDKLLAISAIARKINRISGEAYIAGLWAQHLGELLLWHPNHGPDAKEKPRRHASYVAPSWSWASFSGEIDFTFGSTMHLLEFVSAEVITQIPHDEFSAVVSGRVNLKTLTYRARIRKGPYGWSLWDEQTHEEVEGSLMFDVVEDAIDGEVVSDEEVLLALIMSQDALLLKSHSGGAYTRIGIYREGQREANRPAWQMGQVTII</sequence>
<feature type="transmembrane region" description="Helical" evidence="1">
    <location>
        <begin position="54"/>
        <end position="76"/>
    </location>
</feature>
<dbReference type="PANTHER" id="PTHR33112:SF16">
    <property type="entry name" value="HETEROKARYON INCOMPATIBILITY DOMAIN-CONTAINING PROTEIN"/>
    <property type="match status" value="1"/>
</dbReference>
<evidence type="ECO:0000259" key="3">
    <source>
        <dbReference type="Pfam" id="PF20684"/>
    </source>
</evidence>
<dbReference type="Pfam" id="PF06985">
    <property type="entry name" value="HET"/>
    <property type="match status" value="1"/>
</dbReference>
<evidence type="ECO:0000313" key="5">
    <source>
        <dbReference type="Proteomes" id="UP000266272"/>
    </source>
</evidence>
<proteinExistence type="predicted"/>
<reference evidence="4 5" key="1">
    <citation type="journal article" date="2018" name="PLoS Pathog.">
        <title>Evolution of structural diversity of trichothecenes, a family of toxins produced by plant pathogenic and entomopathogenic fungi.</title>
        <authorList>
            <person name="Proctor R.H."/>
            <person name="McCormick S.P."/>
            <person name="Kim H.S."/>
            <person name="Cardoza R.E."/>
            <person name="Stanley A.M."/>
            <person name="Lindo L."/>
            <person name="Kelly A."/>
            <person name="Brown D.W."/>
            <person name="Lee T."/>
            <person name="Vaughan M.M."/>
            <person name="Alexander N.J."/>
            <person name="Busman M."/>
            <person name="Gutierrez S."/>
        </authorList>
    </citation>
    <scope>NUCLEOTIDE SEQUENCE [LARGE SCALE GENOMIC DNA]</scope>
    <source>
        <strain evidence="4 5">IBT 40837</strain>
    </source>
</reference>
<keyword evidence="1" id="KW-1133">Transmembrane helix</keyword>
<dbReference type="PANTHER" id="PTHR33112">
    <property type="entry name" value="DOMAIN PROTEIN, PUTATIVE-RELATED"/>
    <property type="match status" value="1"/>
</dbReference>
<keyword evidence="1" id="KW-0812">Transmembrane</keyword>
<dbReference type="OrthoDB" id="5125733at2759"/>
<comment type="caution">
    <text evidence="4">The sequence shown here is derived from an EMBL/GenBank/DDBJ whole genome shotgun (WGS) entry which is preliminary data.</text>
</comment>